<dbReference type="InterPro" id="IPR016181">
    <property type="entry name" value="Acyl_CoA_acyltransferase"/>
</dbReference>
<reference evidence="2 3" key="1">
    <citation type="submission" date="2014-02" db="EMBL/GenBank/DDBJ databases">
        <title>The small core and large imbalanced accessory genome model reveals a collaborative survival strategy of Sorangium cellulosum strains in nature.</title>
        <authorList>
            <person name="Han K."/>
            <person name="Peng R."/>
            <person name="Blom J."/>
            <person name="Li Y.-Z."/>
        </authorList>
    </citation>
    <scope>NUCLEOTIDE SEQUENCE [LARGE SCALE GENOMIC DNA]</scope>
    <source>
        <strain evidence="2 3">So0007-03</strain>
    </source>
</reference>
<dbReference type="InterPro" id="IPR000182">
    <property type="entry name" value="GNAT_dom"/>
</dbReference>
<dbReference type="SUPFAM" id="SSF55729">
    <property type="entry name" value="Acyl-CoA N-acyltransferases (Nat)"/>
    <property type="match status" value="1"/>
</dbReference>
<evidence type="ECO:0000313" key="2">
    <source>
        <dbReference type="EMBL" id="KYG09584.1"/>
    </source>
</evidence>
<name>A0A150TY67_SORCE</name>
<dbReference type="Proteomes" id="UP000075502">
    <property type="component" value="Unassembled WGS sequence"/>
</dbReference>
<feature type="domain" description="N-acetyltransferase" evidence="1">
    <location>
        <begin position="141"/>
        <end position="279"/>
    </location>
</feature>
<gene>
    <name evidence="2" type="ORF">BE21_01535</name>
</gene>
<evidence type="ECO:0000313" key="3">
    <source>
        <dbReference type="Proteomes" id="UP000075502"/>
    </source>
</evidence>
<organism evidence="2 3">
    <name type="scientific">Sorangium cellulosum</name>
    <name type="common">Polyangium cellulosum</name>
    <dbReference type="NCBI Taxonomy" id="56"/>
    <lineage>
        <taxon>Bacteria</taxon>
        <taxon>Pseudomonadati</taxon>
        <taxon>Myxococcota</taxon>
        <taxon>Polyangia</taxon>
        <taxon>Polyangiales</taxon>
        <taxon>Polyangiaceae</taxon>
        <taxon>Sorangium</taxon>
    </lineage>
</organism>
<dbReference type="Gene3D" id="3.40.630.30">
    <property type="match status" value="1"/>
</dbReference>
<protein>
    <recommendedName>
        <fullName evidence="1">N-acetyltransferase domain-containing protein</fullName>
    </recommendedName>
</protein>
<sequence>MTPRPVFVDRALSVRIEAAEAAKVEAAALEVAARVPARRAAVAVIAGGRAAFVAPHIRLSRAAGLGMSGPVEARDVEALEDFYASRGTAARILVSPFAHPSLLARLGERGFRLDSLDTVLVRYLAPDAEVQGPEPAARGGVVVRRAARDEGAAWVAASLAAFATPGEPPPDRGDIFDACFHDPGSAHFFASSADGAVAGVGAVYVHERVALLFAGGTLEAHRGRGVQRALIDARLAYARDAGCDLAYSVAQAGSTSQRNLERAGLVAVYSQAELSKSFA</sequence>
<dbReference type="PROSITE" id="PS51186">
    <property type="entry name" value="GNAT"/>
    <property type="match status" value="1"/>
</dbReference>
<comment type="caution">
    <text evidence="2">The sequence shown here is derived from an EMBL/GenBank/DDBJ whole genome shotgun (WGS) entry which is preliminary data.</text>
</comment>
<dbReference type="GO" id="GO:0016747">
    <property type="term" value="F:acyltransferase activity, transferring groups other than amino-acyl groups"/>
    <property type="evidence" value="ECO:0007669"/>
    <property type="project" value="InterPro"/>
</dbReference>
<dbReference type="EMBL" id="JEME01000627">
    <property type="protein sequence ID" value="KYG09584.1"/>
    <property type="molecule type" value="Genomic_DNA"/>
</dbReference>
<proteinExistence type="predicted"/>
<dbReference type="AlphaFoldDB" id="A0A150TY67"/>
<dbReference type="CDD" id="cd04301">
    <property type="entry name" value="NAT_SF"/>
    <property type="match status" value="1"/>
</dbReference>
<evidence type="ECO:0000259" key="1">
    <source>
        <dbReference type="PROSITE" id="PS51186"/>
    </source>
</evidence>
<accession>A0A150TY67</accession>
<dbReference type="Pfam" id="PF00583">
    <property type="entry name" value="Acetyltransf_1"/>
    <property type="match status" value="1"/>
</dbReference>